<evidence type="ECO:0000313" key="2">
    <source>
        <dbReference type="Proteomes" id="UP000095200"/>
    </source>
</evidence>
<dbReference type="OrthoDB" id="280278at2"/>
<dbReference type="EMBL" id="BDFE01000020">
    <property type="protein sequence ID" value="GAU09655.1"/>
    <property type="molecule type" value="Genomic_DNA"/>
</dbReference>
<dbReference type="Proteomes" id="UP000095200">
    <property type="component" value="Unassembled WGS sequence"/>
</dbReference>
<evidence type="ECO:0000313" key="1">
    <source>
        <dbReference type="EMBL" id="GAU09655.1"/>
    </source>
</evidence>
<keyword evidence="2" id="KW-1185">Reference proteome</keyword>
<dbReference type="SUPFAM" id="SSF53146">
    <property type="entry name" value="Nitrogenase accessory factor-like"/>
    <property type="match status" value="1"/>
</dbReference>
<reference evidence="2" key="1">
    <citation type="submission" date="2016-06" db="EMBL/GenBank/DDBJ databases">
        <title>Draft genome sequence of Desulfoplanes formicivorans strain Pf12B.</title>
        <authorList>
            <person name="Watanabe M."/>
            <person name="Kojima H."/>
            <person name="Fukui M."/>
        </authorList>
    </citation>
    <scope>NUCLEOTIDE SEQUENCE [LARGE SCALE GENOMIC DNA]</scope>
    <source>
        <strain evidence="2">Pf12B</strain>
    </source>
</reference>
<comment type="caution">
    <text evidence="1">The sequence shown here is derived from an EMBL/GenBank/DDBJ whole genome shotgun (WGS) entry which is preliminary data.</text>
</comment>
<protein>
    <recommendedName>
        <fullName evidence="3">Dinitrogenase iron-molybdenum cofactor biosynthesis protein</fullName>
    </recommendedName>
</protein>
<dbReference type="STRING" id="1592317.DPF_2386"/>
<dbReference type="Gene3D" id="3.30.420.130">
    <property type="entry name" value="Dinitrogenase iron-molybdenum cofactor biosynthesis domain"/>
    <property type="match status" value="1"/>
</dbReference>
<dbReference type="AlphaFoldDB" id="A0A194AK92"/>
<gene>
    <name evidence="1" type="ORF">DPF_2386</name>
</gene>
<sequence>MRLCLACYGNRLAVLFDNATTFRIYDVEDEHICPAGHISLPFADLPSKVASIMSCGVNTLICGGISGCTLRLITGAQLEVIPWICGEIDGVLAAWQRNTLDDLTMPGCRGTCRNGGRGQGQGRRCGHAQQYKVTPLGKPTNHHQEEG</sequence>
<name>A0A194AK92_9BACT</name>
<accession>A0A194AK92</accession>
<organism evidence="1 2">
    <name type="scientific">Desulfoplanes formicivorans</name>
    <dbReference type="NCBI Taxonomy" id="1592317"/>
    <lineage>
        <taxon>Bacteria</taxon>
        <taxon>Pseudomonadati</taxon>
        <taxon>Thermodesulfobacteriota</taxon>
        <taxon>Desulfovibrionia</taxon>
        <taxon>Desulfovibrionales</taxon>
        <taxon>Desulfoplanaceae</taxon>
        <taxon>Desulfoplanes</taxon>
    </lineage>
</organism>
<dbReference type="RefSeq" id="WP_069859909.1">
    <property type="nucleotide sequence ID" value="NZ_BDFE01000020.1"/>
</dbReference>
<dbReference type="InterPro" id="IPR036105">
    <property type="entry name" value="DiNase_FeMo-co_biosyn_sf"/>
</dbReference>
<evidence type="ECO:0008006" key="3">
    <source>
        <dbReference type="Google" id="ProtNLM"/>
    </source>
</evidence>
<proteinExistence type="predicted"/>